<evidence type="ECO:0000259" key="3">
    <source>
        <dbReference type="PROSITE" id="PS51186"/>
    </source>
</evidence>
<dbReference type="PROSITE" id="PS51186">
    <property type="entry name" value="GNAT"/>
    <property type="match status" value="1"/>
</dbReference>
<feature type="domain" description="N-acetyltransferase" evidence="3">
    <location>
        <begin position="12"/>
        <end position="182"/>
    </location>
</feature>
<dbReference type="PANTHER" id="PTHR43877:SF2">
    <property type="entry name" value="AMINOALKYLPHOSPHONATE N-ACETYLTRANSFERASE-RELATED"/>
    <property type="match status" value="1"/>
</dbReference>
<evidence type="ECO:0000313" key="4">
    <source>
        <dbReference type="EMBL" id="AQZ61354.1"/>
    </source>
</evidence>
<dbReference type="InterPro" id="IPR016181">
    <property type="entry name" value="Acyl_CoA_acyltransferase"/>
</dbReference>
<proteinExistence type="predicted"/>
<dbReference type="InterPro" id="IPR000182">
    <property type="entry name" value="GNAT_dom"/>
</dbReference>
<name>A0A1U9ZTT6_9ACTN</name>
<dbReference type="SUPFAM" id="SSF55729">
    <property type="entry name" value="Acyl-CoA N-acyltransferases (Nat)"/>
    <property type="match status" value="1"/>
</dbReference>
<dbReference type="KEGG" id="noa:BKM31_07550"/>
<dbReference type="Proteomes" id="UP000190797">
    <property type="component" value="Chromosome"/>
</dbReference>
<evidence type="ECO:0000256" key="1">
    <source>
        <dbReference type="ARBA" id="ARBA00022679"/>
    </source>
</evidence>
<evidence type="ECO:0000256" key="2">
    <source>
        <dbReference type="ARBA" id="ARBA00023315"/>
    </source>
</evidence>
<protein>
    <recommendedName>
        <fullName evidence="3">N-acetyltransferase domain-containing protein</fullName>
    </recommendedName>
</protein>
<dbReference type="Pfam" id="PF00583">
    <property type="entry name" value="Acetyltransf_1"/>
    <property type="match status" value="1"/>
</dbReference>
<reference evidence="5" key="1">
    <citation type="journal article" date="2017" name="Med. Chem. Commun.">
        <title>Nonomuraea sp. ATCC 55076 harbours the largest actinomycete chromosome to date and the kistamicin biosynthetic gene cluster.</title>
        <authorList>
            <person name="Nazari B."/>
            <person name="Forneris C.C."/>
            <person name="Gibson M.I."/>
            <person name="Moon K."/>
            <person name="Schramma K.R."/>
            <person name="Seyedsayamdost M.R."/>
        </authorList>
    </citation>
    <scope>NUCLEOTIDE SEQUENCE [LARGE SCALE GENOMIC DNA]</scope>
    <source>
        <strain evidence="5">ATCC 55076</strain>
    </source>
</reference>
<dbReference type="STRING" id="1909395.BKM31_07550"/>
<organism evidence="4 5">
    <name type="scientific">[Actinomadura] parvosata subsp. kistnae</name>
    <dbReference type="NCBI Taxonomy" id="1909395"/>
    <lineage>
        <taxon>Bacteria</taxon>
        <taxon>Bacillati</taxon>
        <taxon>Actinomycetota</taxon>
        <taxon>Actinomycetes</taxon>
        <taxon>Streptosporangiales</taxon>
        <taxon>Streptosporangiaceae</taxon>
        <taxon>Nonomuraea</taxon>
    </lineage>
</organism>
<keyword evidence="5" id="KW-1185">Reference proteome</keyword>
<dbReference type="CDD" id="cd04301">
    <property type="entry name" value="NAT_SF"/>
    <property type="match status" value="1"/>
</dbReference>
<dbReference type="Gene3D" id="3.40.630.30">
    <property type="match status" value="1"/>
</dbReference>
<dbReference type="GO" id="GO:0016747">
    <property type="term" value="F:acyltransferase activity, transferring groups other than amino-acyl groups"/>
    <property type="evidence" value="ECO:0007669"/>
    <property type="project" value="InterPro"/>
</dbReference>
<sequence>MLQAMTIEHPNVQVRPARPEDRDTVMRLVSRLAGGVAEWRGPEAVVEAARQWLAGYFVPEQRQPGAVFVAVTGAQPRDGKFSGGEISDGEASGGEVVGVVSVNTHRHFTGPTEAYVGELAVAPHAVRMGLGRRLLSAAEDWARGQGVRHLTLETAAGNTTARRFYTAMGYGEEAVRFTRVLD</sequence>
<gene>
    <name evidence="4" type="ORF">BKM31_07550</name>
</gene>
<accession>A0A1U9ZTT6</accession>
<dbReference type="AlphaFoldDB" id="A0A1U9ZTT6"/>
<keyword evidence="2" id="KW-0012">Acyltransferase</keyword>
<evidence type="ECO:0000313" key="5">
    <source>
        <dbReference type="Proteomes" id="UP000190797"/>
    </source>
</evidence>
<dbReference type="OrthoDB" id="9805924at2"/>
<keyword evidence="1" id="KW-0808">Transferase</keyword>
<dbReference type="PANTHER" id="PTHR43877">
    <property type="entry name" value="AMINOALKYLPHOSPHONATE N-ACETYLTRANSFERASE-RELATED-RELATED"/>
    <property type="match status" value="1"/>
</dbReference>
<dbReference type="InterPro" id="IPR050832">
    <property type="entry name" value="Bact_Acetyltransf"/>
</dbReference>
<dbReference type="EMBL" id="CP017717">
    <property type="protein sequence ID" value="AQZ61354.1"/>
    <property type="molecule type" value="Genomic_DNA"/>
</dbReference>